<keyword evidence="1" id="KW-0732">Signal</keyword>
<evidence type="ECO:0000259" key="2">
    <source>
        <dbReference type="Pfam" id="PF24141"/>
    </source>
</evidence>
<evidence type="ECO:0000256" key="1">
    <source>
        <dbReference type="SAM" id="SignalP"/>
    </source>
</evidence>
<dbReference type="InterPro" id="IPR032675">
    <property type="entry name" value="LRR_dom_sf"/>
</dbReference>
<name>F0ZPG4_DICPU</name>
<dbReference type="OrthoDB" id="676979at2759"/>
<dbReference type="Proteomes" id="UP000001064">
    <property type="component" value="Unassembled WGS sequence"/>
</dbReference>
<feature type="domain" description="EGF-like" evidence="3">
    <location>
        <begin position="466"/>
        <end position="532"/>
    </location>
</feature>
<evidence type="ECO:0000313" key="4">
    <source>
        <dbReference type="EMBL" id="EGC34151.1"/>
    </source>
</evidence>
<dbReference type="PANTHER" id="PTHR24032">
    <property type="entry name" value="EGF-LIKE DOMAIN-CONTAINING PROTEIN-RELATED-RELATED"/>
    <property type="match status" value="1"/>
</dbReference>
<dbReference type="InterPro" id="IPR057015">
    <property type="entry name" value="B-sand_ComC_2nd"/>
</dbReference>
<dbReference type="eggNOG" id="ENOG502SC7H">
    <property type="taxonomic scope" value="Eukaryota"/>
</dbReference>
<dbReference type="RefSeq" id="XP_003289305.1">
    <property type="nucleotide sequence ID" value="XM_003289257.1"/>
</dbReference>
<organism evidence="4 5">
    <name type="scientific">Dictyostelium purpureum</name>
    <name type="common">Slime mold</name>
    <dbReference type="NCBI Taxonomy" id="5786"/>
    <lineage>
        <taxon>Eukaryota</taxon>
        <taxon>Amoebozoa</taxon>
        <taxon>Evosea</taxon>
        <taxon>Eumycetozoa</taxon>
        <taxon>Dictyostelia</taxon>
        <taxon>Dictyosteliales</taxon>
        <taxon>Dictyosteliaceae</taxon>
        <taxon>Dictyostelium</taxon>
    </lineage>
</organism>
<dbReference type="InParanoid" id="F0ZPG4"/>
<sequence>MKLITSLFFLFLSINFIYSVEDACFSNLMGKINDTRLQGTTTPAQACSKNIYLFSCDSNGYFTEIGFNDINTVKNTISWSDISCFSKVSSINLGMLKLSENFLSEINRPIQSLRLDGTNIVSINNPIPVVIQRFSIDTLLSAKASCLKNVISLSVDDKKDFNLVVDGNQTDSNFKSFTFATSNVPDLSNFSFFQICNLKFFLPVNMSTMPNLDIFLKKFFGNEIKLLAPNYIDLSNNVNTRNVYRMLMSFGYGGLDNKFNVDGNFPFIALPKNFRSAYIDVFYGNFSTVPDLNIFKDYGTIDKTVSFRNCKIGGALPQNHGYFKGIDQFIVLGNNLSGTFDKSWCTGVSLDISNNKFSGELPKCVFCYLFYLTFIFLYHIDTITPSIKITANYTSYLYFNIVGENLGYDISNIVTVPNIFPTYSNLGDTIKGSLYFSPSDNIIKKINMTIVSLNLTYTLSISNTPPIIYQMTQYNDTLIFTGEYFAYNTSEITITIDNYQECHVIRSTFYSVVCVLDKQLRDDGLRPTNITVNGLTTIADFEYKYISYPCLDCFNVTNGYCNTINATCECYKGYTSAIGYGRCGIPRHYISAVVPVPSKTGGNLVFLGWFGSIHDNLSIKIDKHYCEIDTINSKVIICSIGSGSGIQSITMTQNNLESQSYFTPYYEPVRQTYFEIEIEDKSILDVWTSINFPTIGGENEYVSPSNI</sequence>
<dbReference type="Pfam" id="PF24141">
    <property type="entry name" value="LRR_ComC"/>
    <property type="match status" value="1"/>
</dbReference>
<protein>
    <recommendedName>
        <fullName evidence="6">EGF-like domain-containing protein</fullName>
    </recommendedName>
</protein>
<gene>
    <name evidence="4" type="ORF">DICPUDRAFT_153665</name>
</gene>
<feature type="domain" description="EGF-like" evidence="2">
    <location>
        <begin position="230"/>
        <end position="356"/>
    </location>
</feature>
<dbReference type="Gene3D" id="3.80.10.10">
    <property type="entry name" value="Ribonuclease Inhibitor"/>
    <property type="match status" value="1"/>
</dbReference>
<dbReference type="InterPro" id="IPR053331">
    <property type="entry name" value="EGF-like_comC"/>
</dbReference>
<dbReference type="VEuPathDB" id="AmoebaDB:DICPUDRAFT_153665"/>
<evidence type="ECO:0000259" key="3">
    <source>
        <dbReference type="Pfam" id="PF24143"/>
    </source>
</evidence>
<feature type="signal peptide" evidence="1">
    <location>
        <begin position="1"/>
        <end position="19"/>
    </location>
</feature>
<dbReference type="Pfam" id="PF24143">
    <property type="entry name" value="Beta-sand_ComC_2nd"/>
    <property type="match status" value="1"/>
</dbReference>
<dbReference type="GeneID" id="10502205"/>
<keyword evidence="5" id="KW-1185">Reference proteome</keyword>
<evidence type="ECO:0000313" key="5">
    <source>
        <dbReference type="Proteomes" id="UP000001064"/>
    </source>
</evidence>
<dbReference type="OMA" id="YCNTINA"/>
<dbReference type="EMBL" id="GL871109">
    <property type="protein sequence ID" value="EGC34151.1"/>
    <property type="molecule type" value="Genomic_DNA"/>
</dbReference>
<dbReference type="KEGG" id="dpp:DICPUDRAFT_153665"/>
<proteinExistence type="predicted"/>
<reference evidence="5" key="1">
    <citation type="journal article" date="2011" name="Genome Biol.">
        <title>Comparative genomics of the social amoebae Dictyostelium discoideum and Dictyostelium purpureum.</title>
        <authorList>
            <consortium name="US DOE Joint Genome Institute (JGI-PGF)"/>
            <person name="Sucgang R."/>
            <person name="Kuo A."/>
            <person name="Tian X."/>
            <person name="Salerno W."/>
            <person name="Parikh A."/>
            <person name="Feasley C.L."/>
            <person name="Dalin E."/>
            <person name="Tu H."/>
            <person name="Huang E."/>
            <person name="Barry K."/>
            <person name="Lindquist E."/>
            <person name="Shapiro H."/>
            <person name="Bruce D."/>
            <person name="Schmutz J."/>
            <person name="Salamov A."/>
            <person name="Fey P."/>
            <person name="Gaudet P."/>
            <person name="Anjard C."/>
            <person name="Babu M.M."/>
            <person name="Basu S."/>
            <person name="Bushmanova Y."/>
            <person name="van der Wel H."/>
            <person name="Katoh-Kurasawa M."/>
            <person name="Dinh C."/>
            <person name="Coutinho P.M."/>
            <person name="Saito T."/>
            <person name="Elias M."/>
            <person name="Schaap P."/>
            <person name="Kay R.R."/>
            <person name="Henrissat B."/>
            <person name="Eichinger L."/>
            <person name="Rivero F."/>
            <person name="Putnam N.H."/>
            <person name="West C.M."/>
            <person name="Loomis W.F."/>
            <person name="Chisholm R.L."/>
            <person name="Shaulsky G."/>
            <person name="Strassmann J.E."/>
            <person name="Queller D.C."/>
            <person name="Kuspa A."/>
            <person name="Grigoriev I.V."/>
        </authorList>
    </citation>
    <scope>NUCLEOTIDE SEQUENCE [LARGE SCALE GENOMIC DNA]</scope>
    <source>
        <strain evidence="5">QSDP1</strain>
    </source>
</reference>
<dbReference type="AlphaFoldDB" id="F0ZPG4"/>
<dbReference type="InterPro" id="IPR057013">
    <property type="entry name" value="LRR_ComC"/>
</dbReference>
<feature type="chain" id="PRO_5003265309" description="EGF-like domain-containing protein" evidence="1">
    <location>
        <begin position="20"/>
        <end position="707"/>
    </location>
</feature>
<accession>F0ZPG4</accession>
<dbReference type="PANTHER" id="PTHR24032:SF39">
    <property type="entry name" value="EGF-LIKE DOMAIN-CONTAINING PROTEIN"/>
    <property type="match status" value="1"/>
</dbReference>
<evidence type="ECO:0008006" key="6">
    <source>
        <dbReference type="Google" id="ProtNLM"/>
    </source>
</evidence>